<reference evidence="5 6" key="1">
    <citation type="submission" date="2021-01" db="EMBL/GenBank/DDBJ databases">
        <title>Carboxyliciviraga sp.nov., isolated from coastal sediments.</title>
        <authorList>
            <person name="Lu D."/>
            <person name="Zhang T."/>
        </authorList>
    </citation>
    <scope>NUCLEOTIDE SEQUENCE [LARGE SCALE GENOMIC DNA]</scope>
    <source>
        <strain evidence="5 6">N1Y132</strain>
    </source>
</reference>
<dbReference type="EMBL" id="JAENRR010000008">
    <property type="protein sequence ID" value="MBK3516672.1"/>
    <property type="molecule type" value="Genomic_DNA"/>
</dbReference>
<evidence type="ECO:0000256" key="1">
    <source>
        <dbReference type="ARBA" id="ARBA00008857"/>
    </source>
</evidence>
<dbReference type="InterPro" id="IPR011010">
    <property type="entry name" value="DNA_brk_join_enz"/>
</dbReference>
<dbReference type="InterPro" id="IPR050090">
    <property type="entry name" value="Tyrosine_recombinase_XerCD"/>
</dbReference>
<dbReference type="Pfam" id="PF00589">
    <property type="entry name" value="Phage_integrase"/>
    <property type="match status" value="1"/>
</dbReference>
<dbReference type="InterPro" id="IPR010998">
    <property type="entry name" value="Integrase_recombinase_N"/>
</dbReference>
<dbReference type="RefSeq" id="WP_200463903.1">
    <property type="nucleotide sequence ID" value="NZ_JAENRR010000008.1"/>
</dbReference>
<dbReference type="PROSITE" id="PS51898">
    <property type="entry name" value="TYR_RECOMBINASE"/>
    <property type="match status" value="1"/>
</dbReference>
<dbReference type="InterPro" id="IPR035386">
    <property type="entry name" value="Arm-DNA-bind_5"/>
</dbReference>
<protein>
    <submittedName>
        <fullName evidence="5">Site-specific integrase</fullName>
    </submittedName>
</protein>
<dbReference type="PANTHER" id="PTHR30349">
    <property type="entry name" value="PHAGE INTEGRASE-RELATED"/>
    <property type="match status" value="1"/>
</dbReference>
<evidence type="ECO:0000259" key="4">
    <source>
        <dbReference type="PROSITE" id="PS51898"/>
    </source>
</evidence>
<organism evidence="5 6">
    <name type="scientific">Carboxylicivirga marina</name>
    <dbReference type="NCBI Taxonomy" id="2800988"/>
    <lineage>
        <taxon>Bacteria</taxon>
        <taxon>Pseudomonadati</taxon>
        <taxon>Bacteroidota</taxon>
        <taxon>Bacteroidia</taxon>
        <taxon>Marinilabiliales</taxon>
        <taxon>Marinilabiliaceae</taxon>
        <taxon>Carboxylicivirga</taxon>
    </lineage>
</organism>
<proteinExistence type="inferred from homology"/>
<dbReference type="SUPFAM" id="SSF56349">
    <property type="entry name" value="DNA breaking-rejoining enzymes"/>
    <property type="match status" value="1"/>
</dbReference>
<accession>A0ABS1HG94</accession>
<dbReference type="Pfam" id="PF13102">
    <property type="entry name" value="Phage_int_SAM_5"/>
    <property type="match status" value="1"/>
</dbReference>
<evidence type="ECO:0000313" key="6">
    <source>
        <dbReference type="Proteomes" id="UP000605676"/>
    </source>
</evidence>
<evidence type="ECO:0000256" key="3">
    <source>
        <dbReference type="ARBA" id="ARBA00023172"/>
    </source>
</evidence>
<comment type="caution">
    <text evidence="5">The sequence shown here is derived from an EMBL/GenBank/DDBJ whole genome shotgun (WGS) entry which is preliminary data.</text>
</comment>
<dbReference type="InterPro" id="IPR002104">
    <property type="entry name" value="Integrase_catalytic"/>
</dbReference>
<dbReference type="InterPro" id="IPR025269">
    <property type="entry name" value="SAM-like_dom"/>
</dbReference>
<feature type="domain" description="Tyr recombinase" evidence="4">
    <location>
        <begin position="223"/>
        <end position="404"/>
    </location>
</feature>
<keyword evidence="2" id="KW-0238">DNA-binding</keyword>
<dbReference type="PANTHER" id="PTHR30349:SF64">
    <property type="entry name" value="PROPHAGE INTEGRASE INTD-RELATED"/>
    <property type="match status" value="1"/>
</dbReference>
<dbReference type="Pfam" id="PF17293">
    <property type="entry name" value="Arm-DNA-bind_5"/>
    <property type="match status" value="1"/>
</dbReference>
<evidence type="ECO:0000313" key="5">
    <source>
        <dbReference type="EMBL" id="MBK3516672.1"/>
    </source>
</evidence>
<dbReference type="Gene3D" id="1.10.443.10">
    <property type="entry name" value="Intergrase catalytic core"/>
    <property type="match status" value="1"/>
</dbReference>
<keyword evidence="6" id="KW-1185">Reference proteome</keyword>
<comment type="similarity">
    <text evidence="1">Belongs to the 'phage' integrase family.</text>
</comment>
<dbReference type="InterPro" id="IPR013762">
    <property type="entry name" value="Integrase-like_cat_sf"/>
</dbReference>
<keyword evidence="3" id="KW-0233">DNA recombination</keyword>
<dbReference type="Proteomes" id="UP000605676">
    <property type="component" value="Unassembled WGS sequence"/>
</dbReference>
<dbReference type="CDD" id="cd01185">
    <property type="entry name" value="INTN1_C_like"/>
    <property type="match status" value="1"/>
</dbReference>
<evidence type="ECO:0000256" key="2">
    <source>
        <dbReference type="ARBA" id="ARBA00023125"/>
    </source>
</evidence>
<gene>
    <name evidence="5" type="ORF">JIV24_04905</name>
</gene>
<sequence length="418" mass="49070">MKSQEHTFRLLFVARPHPSNKEDVRIYARITVNGVRCEFTLNTIVKAKHWSKAKERVTSTTIEARKTNFYLEGVRSELMNIYRDQLLKKQLPSPHTIKQLFFGISEEDITLQYLIDYHAESQKDILAWGTLKNYLTTAKYLKSFLKKRKKREDIFLKELNYRFITEFEAFLRAHQPVDHQRPLTNNGIMKHMERFRKMINMAVKLEWLEKNPFDKYRLNFKKTERSFLTPQELQRMEEKHFSIDRLQFTKDLFVFSCYTGLAYIDVHNLTPDNLVIGIDGGQWIYTKRQKTEMPVHIPLLPAAQVIVEKYKDSPKAINQNKLFPSISNQRLNSYLKEIADVCNIKKNLSFHIARHTFATTIALSNGVPIETVSKILGHTKLSTTQVYAKVLENKISEDMLALKDKLLPKMKKKRQIGS</sequence>
<name>A0ABS1HG94_9BACT</name>
<dbReference type="Gene3D" id="1.10.150.130">
    <property type="match status" value="1"/>
</dbReference>